<evidence type="ECO:0000259" key="8">
    <source>
        <dbReference type="PROSITE" id="PS50290"/>
    </source>
</evidence>
<dbReference type="InterPro" id="IPR000403">
    <property type="entry name" value="PI3/4_kinase_cat_dom"/>
</dbReference>
<dbReference type="InterPro" id="IPR042236">
    <property type="entry name" value="PI3K_accessory_sf"/>
</dbReference>
<dbReference type="GO" id="GO:0006897">
    <property type="term" value="P:endocytosis"/>
    <property type="evidence" value="ECO:0007669"/>
    <property type="project" value="TreeGrafter"/>
</dbReference>
<dbReference type="PROSITE" id="PS00916">
    <property type="entry name" value="PI3_4_KINASE_2"/>
    <property type="match status" value="1"/>
</dbReference>
<feature type="region of interest" description="Disordered" evidence="7">
    <location>
        <begin position="823"/>
        <end position="854"/>
    </location>
</feature>
<reference evidence="11" key="1">
    <citation type="submission" date="2025-08" db="UniProtKB">
        <authorList>
            <consortium name="RefSeq"/>
        </authorList>
    </citation>
    <scope>IDENTIFICATION</scope>
</reference>
<keyword evidence="4 6" id="KW-0418">Kinase</keyword>
<dbReference type="SMART" id="SM00146">
    <property type="entry name" value="PI3Kc"/>
    <property type="match status" value="1"/>
</dbReference>
<dbReference type="InterPro" id="IPR015433">
    <property type="entry name" value="PI3/4_kinase"/>
</dbReference>
<comment type="similarity">
    <text evidence="6">Belongs to the PI3/PI4-kinase family.</text>
</comment>
<organism evidence="10 11">
    <name type="scientific">Cyclospora cayetanensis</name>
    <dbReference type="NCBI Taxonomy" id="88456"/>
    <lineage>
        <taxon>Eukaryota</taxon>
        <taxon>Sar</taxon>
        <taxon>Alveolata</taxon>
        <taxon>Apicomplexa</taxon>
        <taxon>Conoidasida</taxon>
        <taxon>Coccidia</taxon>
        <taxon>Eucoccidiorida</taxon>
        <taxon>Eimeriorina</taxon>
        <taxon>Eimeriidae</taxon>
        <taxon>Cyclospora</taxon>
    </lineage>
</organism>
<dbReference type="AlphaFoldDB" id="A0A6P6RTG2"/>
<dbReference type="InterPro" id="IPR008290">
    <property type="entry name" value="PI3K_Vps34"/>
</dbReference>
<dbReference type="InterPro" id="IPR016024">
    <property type="entry name" value="ARM-type_fold"/>
</dbReference>
<dbReference type="GO" id="GO:0000407">
    <property type="term" value="C:phagophore assembly site"/>
    <property type="evidence" value="ECO:0007669"/>
    <property type="project" value="TreeGrafter"/>
</dbReference>
<dbReference type="SMART" id="SM00145">
    <property type="entry name" value="PI3Ka"/>
    <property type="match status" value="1"/>
</dbReference>
<feature type="compositionally biased region" description="Low complexity" evidence="7">
    <location>
        <begin position="823"/>
        <end position="839"/>
    </location>
</feature>
<evidence type="ECO:0000256" key="1">
    <source>
        <dbReference type="ARBA" id="ARBA00012073"/>
    </source>
</evidence>
<feature type="region of interest" description="Disordered" evidence="7">
    <location>
        <begin position="754"/>
        <end position="776"/>
    </location>
</feature>
<evidence type="ECO:0000256" key="3">
    <source>
        <dbReference type="ARBA" id="ARBA00022741"/>
    </source>
</evidence>
<protein>
    <recommendedName>
        <fullName evidence="1">phosphatidylinositol 3-kinase</fullName>
        <ecNumber evidence="1">2.7.1.137</ecNumber>
    </recommendedName>
</protein>
<evidence type="ECO:0000313" key="10">
    <source>
        <dbReference type="Proteomes" id="UP000515125"/>
    </source>
</evidence>
<dbReference type="InterPro" id="IPR001263">
    <property type="entry name" value="PI3K_accessory_dom"/>
</dbReference>
<dbReference type="EC" id="2.7.1.137" evidence="1"/>
<accession>A0A6P6RTG2</accession>
<dbReference type="GO" id="GO:0048015">
    <property type="term" value="P:phosphatidylinositol-mediated signaling"/>
    <property type="evidence" value="ECO:0007669"/>
    <property type="project" value="TreeGrafter"/>
</dbReference>
<dbReference type="Pfam" id="PF00454">
    <property type="entry name" value="PI3_PI4_kinase"/>
    <property type="match status" value="1"/>
</dbReference>
<dbReference type="OrthoDB" id="347479at2759"/>
<dbReference type="SUPFAM" id="SSF56112">
    <property type="entry name" value="Protein kinase-like (PK-like)"/>
    <property type="match status" value="1"/>
</dbReference>
<feature type="compositionally biased region" description="Polar residues" evidence="7">
    <location>
        <begin position="754"/>
        <end position="764"/>
    </location>
</feature>
<dbReference type="PIRSF" id="PIRSF000587">
    <property type="entry name" value="PI3K_Vps34"/>
    <property type="match status" value="1"/>
</dbReference>
<feature type="domain" description="PIK helical" evidence="9">
    <location>
        <begin position="71"/>
        <end position="307"/>
    </location>
</feature>
<dbReference type="Proteomes" id="UP000515125">
    <property type="component" value="Unplaced"/>
</dbReference>
<gene>
    <name evidence="11" type="primary">LOC113146753</name>
</gene>
<dbReference type="PANTHER" id="PTHR10048:SF7">
    <property type="entry name" value="PHOSPHATIDYLINOSITOL 3-KINASE CATALYTIC SUBUNIT TYPE 3"/>
    <property type="match status" value="1"/>
</dbReference>
<dbReference type="PROSITE" id="PS51545">
    <property type="entry name" value="PIK_HELICAL"/>
    <property type="match status" value="1"/>
</dbReference>
<dbReference type="GO" id="GO:0005768">
    <property type="term" value="C:endosome"/>
    <property type="evidence" value="ECO:0007669"/>
    <property type="project" value="TreeGrafter"/>
</dbReference>
<dbReference type="Gene3D" id="3.30.1010.10">
    <property type="entry name" value="Phosphatidylinositol 3-kinase Catalytic Subunit, Chain A, domain 4"/>
    <property type="match status" value="1"/>
</dbReference>
<dbReference type="GO" id="GO:0034271">
    <property type="term" value="C:phosphatidylinositol 3-kinase complex, class III, type I"/>
    <property type="evidence" value="ECO:0007669"/>
    <property type="project" value="TreeGrafter"/>
</dbReference>
<dbReference type="GO" id="GO:0016303">
    <property type="term" value="F:1-phosphatidylinositol-3-kinase activity"/>
    <property type="evidence" value="ECO:0007669"/>
    <property type="project" value="UniProtKB-EC"/>
</dbReference>
<dbReference type="GeneID" id="113146753"/>
<keyword evidence="3 6" id="KW-0547">Nucleotide-binding</keyword>
<dbReference type="GO" id="GO:0005777">
    <property type="term" value="C:peroxisome"/>
    <property type="evidence" value="ECO:0007669"/>
    <property type="project" value="TreeGrafter"/>
</dbReference>
<dbReference type="GO" id="GO:0034272">
    <property type="term" value="C:phosphatidylinositol 3-kinase complex, class III, type II"/>
    <property type="evidence" value="ECO:0007669"/>
    <property type="project" value="TreeGrafter"/>
</dbReference>
<dbReference type="Gene3D" id="1.10.1070.11">
    <property type="entry name" value="Phosphatidylinositol 3-/4-kinase, catalytic domain"/>
    <property type="match status" value="1"/>
</dbReference>
<keyword evidence="10" id="KW-1185">Reference proteome</keyword>
<evidence type="ECO:0000256" key="7">
    <source>
        <dbReference type="SAM" id="MobiDB-lite"/>
    </source>
</evidence>
<dbReference type="Pfam" id="PF00613">
    <property type="entry name" value="PI3Ka"/>
    <property type="match status" value="1"/>
</dbReference>
<evidence type="ECO:0000256" key="5">
    <source>
        <dbReference type="ARBA" id="ARBA00022840"/>
    </source>
</evidence>
<dbReference type="RefSeq" id="XP_026190834.1">
    <property type="nucleotide sequence ID" value="XM_026335049.1"/>
</dbReference>
<evidence type="ECO:0000256" key="6">
    <source>
        <dbReference type="PIRNR" id="PIRNR000587"/>
    </source>
</evidence>
<evidence type="ECO:0000256" key="2">
    <source>
        <dbReference type="ARBA" id="ARBA00022679"/>
    </source>
</evidence>
<sequence>MLHLFATALSDAAFFDAAFLDAAFFDAAFLDAAFGDAEFLAAAFSDTAFLAAAFSDAEFLVAAFFDAAFFDTALVPPAAVTRAFQKVPMGTAATSTAKPAEKALLWAYRFHLLRIPFALPRLLQTVDWSGSSSSSQQQQQEALELLEQADAARLSVEEVLGILLFSKELEPAAAATAAQAEARVESPTGASLTAAKALESSSSSKSSSSSSGSVAAAVHLRVKRLAVEAIEAVPDSEILFFMQQLVQLIRTDQHVTTSGCRLGAALIRRSLRSSSLASSFFWLLQTEKEHSADGHLFVRAEQRFLQCLRRRQRRLLLHADTQAQGHSPLPPRMQQQAAMAASILQLLERQRLCRDTFASLFPTSAAASPLQAQPDDPKADLHSEDETLANDGKSCKKTVLAALAAAAEAAETARTPAVRTAAAGAAGEGVISLASLDTDAVAHASESDEKKKATAAAAAAAAAEFGIPLPFDDGSVLLHIIAQECYVMKSSQYPLVIKALIYYAQPQQQQQETLRLQRFLYKEDDDLRQDVLVLQLIAYMNRILLRYGLDLKLTPYKASPLLSQAFGLSWCCWLHAQVVAFSASDGLIEFLEGCVSFAQVKRENRSLLSFMESASASAHPPGTCAGDAEGSVDALKRNFLASCAGYCVATYLLGVGDRHLDNLLIRPDGRMLHIDFGFILGEDPKPFPPPMKICKEMIEVLGSLDSPEFAYFLHLCCLCFKYLRTHAYPICLLLECMATSSLKDITKNLVTVQGKQPETQQSPQGSPPAVVTTGEDAAPAATVSSSACLGVRLENAAASGEITSATTTTPAASAAADDSSGAAACDAATAPTNRPAPTAASPPRPVSSSSSSSTSGRRVCIAIERVKERFRLDLSDEEAEEALVQIIISSAGALIPAVVDRLHEWAIYWK</sequence>
<dbReference type="PANTHER" id="PTHR10048">
    <property type="entry name" value="PHOSPHATIDYLINOSITOL KINASE"/>
    <property type="match status" value="1"/>
</dbReference>
<proteinExistence type="inferred from homology"/>
<dbReference type="Gene3D" id="1.25.40.70">
    <property type="entry name" value="Phosphatidylinositol 3-kinase, accessory domain (PIK)"/>
    <property type="match status" value="1"/>
</dbReference>
<evidence type="ECO:0000259" key="9">
    <source>
        <dbReference type="PROSITE" id="PS51545"/>
    </source>
</evidence>
<dbReference type="GO" id="GO:0005524">
    <property type="term" value="F:ATP binding"/>
    <property type="evidence" value="ECO:0007669"/>
    <property type="project" value="UniProtKB-UniRule"/>
</dbReference>
<dbReference type="InterPro" id="IPR036940">
    <property type="entry name" value="PI3/4_kinase_cat_sf"/>
</dbReference>
<dbReference type="PROSITE" id="PS50290">
    <property type="entry name" value="PI3_4_KINASE_3"/>
    <property type="match status" value="1"/>
</dbReference>
<feature type="domain" description="PI3K/PI4K catalytic" evidence="8">
    <location>
        <begin position="481"/>
        <end position="786"/>
    </location>
</feature>
<evidence type="ECO:0000256" key="4">
    <source>
        <dbReference type="ARBA" id="ARBA00022777"/>
    </source>
</evidence>
<dbReference type="InterPro" id="IPR018936">
    <property type="entry name" value="PI3/4_kinase_CS"/>
</dbReference>
<dbReference type="SUPFAM" id="SSF48371">
    <property type="entry name" value="ARM repeat"/>
    <property type="match status" value="1"/>
</dbReference>
<evidence type="ECO:0000313" key="11">
    <source>
        <dbReference type="RefSeq" id="XP_026190834.1"/>
    </source>
</evidence>
<keyword evidence="2 6" id="KW-0808">Transferase</keyword>
<dbReference type="GO" id="GO:0000045">
    <property type="term" value="P:autophagosome assembly"/>
    <property type="evidence" value="ECO:0007669"/>
    <property type="project" value="TreeGrafter"/>
</dbReference>
<name>A0A6P6RTG2_9EIME</name>
<dbReference type="InterPro" id="IPR011009">
    <property type="entry name" value="Kinase-like_dom_sf"/>
</dbReference>
<keyword evidence="5 6" id="KW-0067">ATP-binding</keyword>